<organism evidence="2 3">
    <name type="scientific">Melipona quadrifasciata</name>
    <dbReference type="NCBI Taxonomy" id="166423"/>
    <lineage>
        <taxon>Eukaryota</taxon>
        <taxon>Metazoa</taxon>
        <taxon>Ecdysozoa</taxon>
        <taxon>Arthropoda</taxon>
        <taxon>Hexapoda</taxon>
        <taxon>Insecta</taxon>
        <taxon>Pterygota</taxon>
        <taxon>Neoptera</taxon>
        <taxon>Endopterygota</taxon>
        <taxon>Hymenoptera</taxon>
        <taxon>Apocrita</taxon>
        <taxon>Aculeata</taxon>
        <taxon>Apoidea</taxon>
        <taxon>Anthophila</taxon>
        <taxon>Apidae</taxon>
        <taxon>Melipona</taxon>
    </lineage>
</organism>
<dbReference type="EMBL" id="KQ435752">
    <property type="protein sequence ID" value="KOX76146.1"/>
    <property type="molecule type" value="Genomic_DNA"/>
</dbReference>
<feature type="region of interest" description="Disordered" evidence="1">
    <location>
        <begin position="1"/>
        <end position="51"/>
    </location>
</feature>
<dbReference type="AlphaFoldDB" id="A0A0M9A485"/>
<name>A0A0M9A485_9HYME</name>
<accession>A0A0M9A485</accession>
<keyword evidence="3" id="KW-1185">Reference proteome</keyword>
<dbReference type="Proteomes" id="UP000053105">
    <property type="component" value="Unassembled WGS sequence"/>
</dbReference>
<evidence type="ECO:0000256" key="1">
    <source>
        <dbReference type="SAM" id="MobiDB-lite"/>
    </source>
</evidence>
<evidence type="ECO:0000313" key="3">
    <source>
        <dbReference type="Proteomes" id="UP000053105"/>
    </source>
</evidence>
<protein>
    <submittedName>
        <fullName evidence="2">Uncharacterized protein</fullName>
    </submittedName>
</protein>
<sequence length="155" mass="17792">MQQQHLEGPDPDAEGGCNIEDRAPHMAQRRTQRTTLHAAPPSNADERRGPGTKLFRVLGGYAWSHPNNVLTEIMQAVLQSTRVCFNTELVREYGRFNELLQITRKIGHNPRIQQLKIAIRSWQLLVTTAEECFSLLIEKSDTWQEALSERQRMKS</sequence>
<reference evidence="2 3" key="1">
    <citation type="submission" date="2015-07" db="EMBL/GenBank/DDBJ databases">
        <title>The genome of Melipona quadrifasciata.</title>
        <authorList>
            <person name="Pan H."/>
            <person name="Kapheim K."/>
        </authorList>
    </citation>
    <scope>NUCLEOTIDE SEQUENCE [LARGE SCALE GENOMIC DNA]</scope>
    <source>
        <strain evidence="2">0111107301</strain>
        <tissue evidence="2">Whole body</tissue>
    </source>
</reference>
<gene>
    <name evidence="2" type="ORF">WN51_11886</name>
</gene>
<proteinExistence type="predicted"/>
<evidence type="ECO:0000313" key="2">
    <source>
        <dbReference type="EMBL" id="KOX76146.1"/>
    </source>
</evidence>